<organism evidence="2 3">
    <name type="scientific">Ditylenchus dipsaci</name>
    <dbReference type="NCBI Taxonomy" id="166011"/>
    <lineage>
        <taxon>Eukaryota</taxon>
        <taxon>Metazoa</taxon>
        <taxon>Ecdysozoa</taxon>
        <taxon>Nematoda</taxon>
        <taxon>Chromadorea</taxon>
        <taxon>Rhabditida</taxon>
        <taxon>Tylenchina</taxon>
        <taxon>Tylenchomorpha</taxon>
        <taxon>Sphaerularioidea</taxon>
        <taxon>Anguinidae</taxon>
        <taxon>Anguininae</taxon>
        <taxon>Ditylenchus</taxon>
    </lineage>
</organism>
<proteinExistence type="predicted"/>
<feature type="region of interest" description="Disordered" evidence="1">
    <location>
        <begin position="145"/>
        <end position="208"/>
    </location>
</feature>
<sequence>MFGQKARQSKPVQSNESTSHRSSKLFCYLDKSNSNNYFLYWKAEASTLGVTDLGANLFEAMLDRKERKKLLKNVAESLVEAKWKSTFMNKGLKLGSISDEAMEIRYISECVQLPRIEDAEVRQARNVELLKNALEEINELSDLLKGNTSSNASKSTSSSSSSQQAGKRHHESPAVVPLADKEQSLMEKNRRKRGKATGLVFQDDEEEE</sequence>
<protein>
    <submittedName>
        <fullName evidence="3">Uncharacterized protein</fullName>
    </submittedName>
</protein>
<evidence type="ECO:0000313" key="3">
    <source>
        <dbReference type="WBParaSite" id="jg10847"/>
    </source>
</evidence>
<keyword evidence="2" id="KW-1185">Reference proteome</keyword>
<evidence type="ECO:0000313" key="2">
    <source>
        <dbReference type="Proteomes" id="UP000887574"/>
    </source>
</evidence>
<evidence type="ECO:0000256" key="1">
    <source>
        <dbReference type="SAM" id="MobiDB-lite"/>
    </source>
</evidence>
<dbReference type="AlphaFoldDB" id="A0A915CN29"/>
<dbReference type="WBParaSite" id="jg10847">
    <property type="protein sequence ID" value="jg10847"/>
    <property type="gene ID" value="jg10847"/>
</dbReference>
<feature type="compositionally biased region" description="Basic and acidic residues" evidence="1">
    <location>
        <begin position="179"/>
        <end position="188"/>
    </location>
</feature>
<reference evidence="3" key="1">
    <citation type="submission" date="2022-11" db="UniProtKB">
        <authorList>
            <consortium name="WormBaseParasite"/>
        </authorList>
    </citation>
    <scope>IDENTIFICATION</scope>
</reference>
<name>A0A915CN29_9BILA</name>
<accession>A0A915CN29</accession>
<feature type="compositionally biased region" description="Low complexity" evidence="1">
    <location>
        <begin position="145"/>
        <end position="165"/>
    </location>
</feature>
<dbReference type="Proteomes" id="UP000887574">
    <property type="component" value="Unplaced"/>
</dbReference>